<organism evidence="1 2">
    <name type="scientific">Caerostris extrusa</name>
    <name type="common">Bark spider</name>
    <name type="synonym">Caerostris bankana</name>
    <dbReference type="NCBI Taxonomy" id="172846"/>
    <lineage>
        <taxon>Eukaryota</taxon>
        <taxon>Metazoa</taxon>
        <taxon>Ecdysozoa</taxon>
        <taxon>Arthropoda</taxon>
        <taxon>Chelicerata</taxon>
        <taxon>Arachnida</taxon>
        <taxon>Araneae</taxon>
        <taxon>Araneomorphae</taxon>
        <taxon>Entelegynae</taxon>
        <taxon>Araneoidea</taxon>
        <taxon>Araneidae</taxon>
        <taxon>Caerostris</taxon>
    </lineage>
</organism>
<dbReference type="EMBL" id="BPLR01004326">
    <property type="protein sequence ID" value="GIX94022.1"/>
    <property type="molecule type" value="Genomic_DNA"/>
</dbReference>
<evidence type="ECO:0000313" key="1">
    <source>
        <dbReference type="EMBL" id="GIX94022.1"/>
    </source>
</evidence>
<keyword evidence="2" id="KW-1185">Reference proteome</keyword>
<gene>
    <name evidence="1" type="ORF">CEXT_465321</name>
</gene>
<dbReference type="Proteomes" id="UP001054945">
    <property type="component" value="Unassembled WGS sequence"/>
</dbReference>
<dbReference type="AlphaFoldDB" id="A0AAV4P9F6"/>
<comment type="caution">
    <text evidence="1">The sequence shown here is derived from an EMBL/GenBank/DDBJ whole genome shotgun (WGS) entry which is preliminary data.</text>
</comment>
<protein>
    <submittedName>
        <fullName evidence="1">Uncharacterized protein</fullName>
    </submittedName>
</protein>
<accession>A0AAV4P9F6</accession>
<proteinExistence type="predicted"/>
<name>A0AAV4P9F6_CAEEX</name>
<evidence type="ECO:0000313" key="2">
    <source>
        <dbReference type="Proteomes" id="UP001054945"/>
    </source>
</evidence>
<reference evidence="1 2" key="1">
    <citation type="submission" date="2021-06" db="EMBL/GenBank/DDBJ databases">
        <title>Caerostris extrusa draft genome.</title>
        <authorList>
            <person name="Kono N."/>
            <person name="Arakawa K."/>
        </authorList>
    </citation>
    <scope>NUCLEOTIDE SEQUENCE [LARGE SCALE GENOMIC DNA]</scope>
</reference>
<sequence>MDLTIAAMKEESMDRYSPRYNAANPLSVEVKDNTKTSRQDSMDTLYQPHLEDNLAREVLPLTLGHTMNKDNNEASIGMVVPHSYHPYYDVVPIIDSPQHPIQIMQNVPVNLHSKDNILTKPQNRISNVFKDIMHQKF</sequence>